<proteinExistence type="inferred from homology"/>
<evidence type="ECO:0000256" key="4">
    <source>
        <dbReference type="ARBA" id="ARBA00022729"/>
    </source>
</evidence>
<dbReference type="EMBL" id="QKZK01000003">
    <property type="protein sequence ID" value="PZX20069.1"/>
    <property type="molecule type" value="Genomic_DNA"/>
</dbReference>
<dbReference type="InterPro" id="IPR013783">
    <property type="entry name" value="Ig-like_fold"/>
</dbReference>
<dbReference type="GO" id="GO:0008422">
    <property type="term" value="F:beta-glucosidase activity"/>
    <property type="evidence" value="ECO:0007669"/>
    <property type="project" value="UniProtKB-EC"/>
</dbReference>
<dbReference type="InterPro" id="IPR026891">
    <property type="entry name" value="Fn3-like"/>
</dbReference>
<dbReference type="PANTHER" id="PTHR30620">
    <property type="entry name" value="PERIPLASMIC BETA-GLUCOSIDASE-RELATED"/>
    <property type="match status" value="1"/>
</dbReference>
<dbReference type="PANTHER" id="PTHR30620:SF16">
    <property type="entry name" value="LYSOSOMAL BETA GLUCOSIDASE"/>
    <property type="match status" value="1"/>
</dbReference>
<evidence type="ECO:0000256" key="1">
    <source>
        <dbReference type="ARBA" id="ARBA00000448"/>
    </source>
</evidence>
<dbReference type="PROSITE" id="PS51257">
    <property type="entry name" value="PROKAR_LIPOPROTEIN"/>
    <property type="match status" value="1"/>
</dbReference>
<sequence>MIKKNIVVAAVCLMALAGCNTSPSSGKAGDDVEKKVASLLSQMTLEEKIGQMVQQNPPYDAAGIDAMKEQIRQGRIGSLLNVVGAREVNELQRIAVQESRLGIPLIIGRDVIHGFRTIFPIPLGMAASWNEELVREAAAISAKEAASMGIRWTFTPMVDVSRDPRWGRIAESGGEDPLVNAMVARAMVQGLQGDDMSRPDRIAACVKHYVGYGAAEGGRDYNTTLIPDLYLHNVYLPPFKEAVKAGAATFMSAFNDINGVPASGNRQAIRDILKASYGFDGFVVSDWGSITEMIAHGFSADEKEAAFHGLNAGVDMEMASLSYSHHIKSLLDEGRVKMAWIDDAVARILRIKFRLGLFDQPYTSETLADSVLVHPNHLAVARRLAAESVVLLKNNSNLLPLKKGTPVALIGPLVNEPYEQLGTWVFDGKAENSVTVLTAMNEANGAGNTFFAEGLKYSRDKSTAGFRAAEQAIAKAQVVVAVMGEESILSGEAKCLAELKLPGKQAELLQLAASKGKPVVLVVMAGRPTGLAPLHHLADAILYAWHPGTMAGPALADLIFGDVVPSGKLPVTFPKGEGQIPIYYAHKNSGRPASAESWMHIDSIPVHAVQHSTGNTNHTLDYGFTPLYPFGYGLSYTTFAYSDIRLSASDMKQGGNVTASAIITNTGNVTATEVVQLYIRDLTGTYTRPVRELKGFERVTLAAGESKTVSFELGNDQLGYYFPDGRYVVEPGKFQVWIAPNAAEGTPQDLTLE</sequence>
<dbReference type="RefSeq" id="WP_111444248.1">
    <property type="nucleotide sequence ID" value="NZ_QKZK01000003.1"/>
</dbReference>
<comment type="catalytic activity">
    <reaction evidence="1">
        <text>Hydrolysis of terminal, non-reducing beta-D-glucosyl residues with release of beta-D-glucose.</text>
        <dbReference type="EC" id="3.2.1.21"/>
    </reaction>
</comment>
<dbReference type="InterPro" id="IPR001764">
    <property type="entry name" value="Glyco_hydro_3_N"/>
</dbReference>
<evidence type="ECO:0000313" key="8">
    <source>
        <dbReference type="EMBL" id="PZX20069.1"/>
    </source>
</evidence>
<evidence type="ECO:0000256" key="3">
    <source>
        <dbReference type="ARBA" id="ARBA00012744"/>
    </source>
</evidence>
<evidence type="ECO:0000313" key="9">
    <source>
        <dbReference type="Proteomes" id="UP000249239"/>
    </source>
</evidence>
<dbReference type="FunFam" id="2.60.40.10:FF:000495">
    <property type="entry name" value="Periplasmic beta-glucosidase"/>
    <property type="match status" value="1"/>
</dbReference>
<dbReference type="NCBIfam" id="NF011678">
    <property type="entry name" value="PRK15098.1"/>
    <property type="match status" value="1"/>
</dbReference>
<dbReference type="GO" id="GO:0009251">
    <property type="term" value="P:glucan catabolic process"/>
    <property type="evidence" value="ECO:0007669"/>
    <property type="project" value="TreeGrafter"/>
</dbReference>
<name>A0A2W7QDW7_9BACT</name>
<dbReference type="AlphaFoldDB" id="A0A2W7QDW7"/>
<organism evidence="8 9">
    <name type="scientific">Breznakibacter xylanolyticus</name>
    <dbReference type="NCBI Taxonomy" id="990"/>
    <lineage>
        <taxon>Bacteria</taxon>
        <taxon>Pseudomonadati</taxon>
        <taxon>Bacteroidota</taxon>
        <taxon>Bacteroidia</taxon>
        <taxon>Marinilabiliales</taxon>
        <taxon>Marinilabiliaceae</taxon>
        <taxon>Breznakibacter</taxon>
    </lineage>
</organism>
<dbReference type="FunFam" id="3.20.20.300:FF:000005">
    <property type="entry name" value="Periplasmic beta-glucosidase"/>
    <property type="match status" value="1"/>
</dbReference>
<dbReference type="SUPFAM" id="SSF51445">
    <property type="entry name" value="(Trans)glycosidases"/>
    <property type="match status" value="1"/>
</dbReference>
<dbReference type="Pfam" id="PF00933">
    <property type="entry name" value="Glyco_hydro_3"/>
    <property type="match status" value="1"/>
</dbReference>
<keyword evidence="9" id="KW-1185">Reference proteome</keyword>
<dbReference type="EC" id="3.2.1.21" evidence="3"/>
<feature type="domain" description="Fibronectin type III-like" evidence="7">
    <location>
        <begin position="673"/>
        <end position="742"/>
    </location>
</feature>
<comment type="caution">
    <text evidence="8">The sequence shown here is derived from an EMBL/GenBank/DDBJ whole genome shotgun (WGS) entry which is preliminary data.</text>
</comment>
<keyword evidence="5" id="KW-0378">Hydrolase</keyword>
<dbReference type="PRINTS" id="PR00133">
    <property type="entry name" value="GLHYDRLASE3"/>
</dbReference>
<dbReference type="InterPro" id="IPR002772">
    <property type="entry name" value="Glyco_hydro_3_C"/>
</dbReference>
<dbReference type="Proteomes" id="UP000249239">
    <property type="component" value="Unassembled WGS sequence"/>
</dbReference>
<dbReference type="Gene3D" id="3.40.50.1700">
    <property type="entry name" value="Glycoside hydrolase family 3 C-terminal domain"/>
    <property type="match status" value="1"/>
</dbReference>
<dbReference type="SMART" id="SM01217">
    <property type="entry name" value="Fn3_like"/>
    <property type="match status" value="1"/>
</dbReference>
<evidence type="ECO:0000256" key="5">
    <source>
        <dbReference type="ARBA" id="ARBA00022801"/>
    </source>
</evidence>
<dbReference type="Gene3D" id="2.60.40.10">
    <property type="entry name" value="Immunoglobulins"/>
    <property type="match status" value="1"/>
</dbReference>
<evidence type="ECO:0000259" key="7">
    <source>
        <dbReference type="SMART" id="SM01217"/>
    </source>
</evidence>
<protein>
    <recommendedName>
        <fullName evidence="3">beta-glucosidase</fullName>
        <ecNumber evidence="3">3.2.1.21</ecNumber>
    </recommendedName>
</protein>
<keyword evidence="4" id="KW-0732">Signal</keyword>
<dbReference type="InterPro" id="IPR051915">
    <property type="entry name" value="Cellulose_Degrad_GH3"/>
</dbReference>
<dbReference type="InterPro" id="IPR036962">
    <property type="entry name" value="Glyco_hydro_3_N_sf"/>
</dbReference>
<reference evidence="8 9" key="1">
    <citation type="submission" date="2018-06" db="EMBL/GenBank/DDBJ databases">
        <title>Genomic Encyclopedia of Archaeal and Bacterial Type Strains, Phase II (KMG-II): from individual species to whole genera.</title>
        <authorList>
            <person name="Goeker M."/>
        </authorList>
    </citation>
    <scope>NUCLEOTIDE SEQUENCE [LARGE SCALE GENOMIC DNA]</scope>
    <source>
        <strain evidence="8 9">DSM 6779</strain>
    </source>
</reference>
<dbReference type="Gene3D" id="3.20.20.300">
    <property type="entry name" value="Glycoside hydrolase, family 3, N-terminal domain"/>
    <property type="match status" value="1"/>
</dbReference>
<dbReference type="InterPro" id="IPR036881">
    <property type="entry name" value="Glyco_hydro_3_C_sf"/>
</dbReference>
<dbReference type="Pfam" id="PF01915">
    <property type="entry name" value="Glyco_hydro_3_C"/>
    <property type="match status" value="1"/>
</dbReference>
<dbReference type="Pfam" id="PF14310">
    <property type="entry name" value="Fn3-like"/>
    <property type="match status" value="1"/>
</dbReference>
<keyword evidence="6" id="KW-0326">Glycosidase</keyword>
<comment type="similarity">
    <text evidence="2">Belongs to the glycosyl hydrolase 3 family.</text>
</comment>
<accession>A0A2W7QDW7</accession>
<evidence type="ECO:0000256" key="2">
    <source>
        <dbReference type="ARBA" id="ARBA00005336"/>
    </source>
</evidence>
<dbReference type="InterPro" id="IPR017853">
    <property type="entry name" value="GH"/>
</dbReference>
<dbReference type="OrthoDB" id="9805821at2"/>
<gene>
    <name evidence="8" type="ORF">LX69_00521</name>
</gene>
<dbReference type="SUPFAM" id="SSF52279">
    <property type="entry name" value="Beta-D-glucan exohydrolase, C-terminal domain"/>
    <property type="match status" value="1"/>
</dbReference>
<evidence type="ECO:0000256" key="6">
    <source>
        <dbReference type="ARBA" id="ARBA00023295"/>
    </source>
</evidence>